<accession>A0A060T232</accession>
<gene>
    <name evidence="6" type="ORF">GNLVRS02_ARAD1C21868g</name>
</gene>
<dbReference type="PANTHER" id="PTHR13475">
    <property type="entry name" value="NEUGRIN"/>
    <property type="match status" value="1"/>
</dbReference>
<dbReference type="GO" id="GO:0005739">
    <property type="term" value="C:mitochondrion"/>
    <property type="evidence" value="ECO:0007669"/>
    <property type="project" value="UniProtKB-SubCell"/>
</dbReference>
<evidence type="ECO:0000256" key="4">
    <source>
        <dbReference type="ARBA" id="ARBA00013566"/>
    </source>
</evidence>
<sequence length="298" mass="34003">MALSEKTIDLINLESLKGEMLGPITRALHRRVACTGVWIANPWFGRCYSSDSGPRPKAILDNQVSKGSEKGSSNVENSKEDIVKEAQQLLSRLQSASKGTYCGRWLDADKVKQGANRKKQPKDETGIFLDGANVPKNWRSNKNLPQWQRQMFALKEKLHESGGWKPGKKVSRDAMDKIRALKRTFPEINAGTIASHFQISPEAVRRILRSRWTPSEKEQQKIEERWTRRGQRIRAERDLDAIASGEWDHIENPEKILQRAKSVAEGKFEPSKPLRVTEAKPKKTHKRKRKLSLETMGF</sequence>
<evidence type="ECO:0000256" key="5">
    <source>
        <dbReference type="SAM" id="MobiDB-lite"/>
    </source>
</evidence>
<evidence type="ECO:0000256" key="1">
    <source>
        <dbReference type="ARBA" id="ARBA00003548"/>
    </source>
</evidence>
<dbReference type="InterPro" id="IPR010487">
    <property type="entry name" value="NGRN/Rrg9"/>
</dbReference>
<feature type="compositionally biased region" description="Basic and acidic residues" evidence="5">
    <location>
        <begin position="263"/>
        <end position="281"/>
    </location>
</feature>
<feature type="region of interest" description="Disordered" evidence="5">
    <location>
        <begin position="263"/>
        <end position="298"/>
    </location>
</feature>
<reference evidence="6" key="1">
    <citation type="submission" date="2014-02" db="EMBL/GenBank/DDBJ databases">
        <authorList>
            <person name="Genoscope - CEA"/>
        </authorList>
    </citation>
    <scope>NUCLEOTIDE SEQUENCE</scope>
    <source>
        <strain evidence="6">LS3</strain>
    </source>
</reference>
<dbReference type="Pfam" id="PF06413">
    <property type="entry name" value="Neugrin"/>
    <property type="match status" value="1"/>
</dbReference>
<evidence type="ECO:0000256" key="3">
    <source>
        <dbReference type="ARBA" id="ARBA00010895"/>
    </source>
</evidence>
<name>A0A060T232_BLAAD</name>
<evidence type="ECO:0000313" key="6">
    <source>
        <dbReference type="EMBL" id="CDP34849.1"/>
    </source>
</evidence>
<comment type="function">
    <text evidence="1">Required for respiratory activity and maintenance and expression of the mitochondrial genome.</text>
</comment>
<dbReference type="PANTHER" id="PTHR13475:SF3">
    <property type="entry name" value="NEUGRIN"/>
    <property type="match status" value="1"/>
</dbReference>
<comment type="similarity">
    <text evidence="3">Belongs to the RRG9 family.</text>
</comment>
<protein>
    <recommendedName>
        <fullName evidence="4">Required for respiratory growth protein 9, mitochondrial</fullName>
    </recommendedName>
</protein>
<feature type="region of interest" description="Disordered" evidence="5">
    <location>
        <begin position="113"/>
        <end position="132"/>
    </location>
</feature>
<dbReference type="GO" id="GO:0005634">
    <property type="term" value="C:nucleus"/>
    <property type="evidence" value="ECO:0007669"/>
    <property type="project" value="TreeGrafter"/>
</dbReference>
<comment type="subcellular location">
    <subcellularLocation>
        <location evidence="2">Mitochondrion</location>
    </subcellularLocation>
</comment>
<organism evidence="6">
    <name type="scientific">Blastobotrys adeninivorans</name>
    <name type="common">Yeast</name>
    <name type="synonym">Arxula adeninivorans</name>
    <dbReference type="NCBI Taxonomy" id="409370"/>
    <lineage>
        <taxon>Eukaryota</taxon>
        <taxon>Fungi</taxon>
        <taxon>Dikarya</taxon>
        <taxon>Ascomycota</taxon>
        <taxon>Saccharomycotina</taxon>
        <taxon>Dipodascomycetes</taxon>
        <taxon>Dipodascales</taxon>
        <taxon>Trichomonascaceae</taxon>
        <taxon>Blastobotrys</taxon>
    </lineage>
</organism>
<reference evidence="6" key="2">
    <citation type="submission" date="2014-06" db="EMBL/GenBank/DDBJ databases">
        <title>The complete genome of Blastobotrys (Arxula) adeninivorans LS3 - a yeast of biotechnological interest.</title>
        <authorList>
            <person name="Kunze G."/>
            <person name="Gaillardin C."/>
            <person name="Czernicka M."/>
            <person name="Durrens P."/>
            <person name="Martin T."/>
            <person name="Boer E."/>
            <person name="Gabaldon T."/>
            <person name="Cruz J."/>
            <person name="Talla E."/>
            <person name="Marck C."/>
            <person name="Goffeau A."/>
            <person name="Barbe V."/>
            <person name="Baret P."/>
            <person name="Baronian K."/>
            <person name="Beier S."/>
            <person name="Bleykasten C."/>
            <person name="Bode R."/>
            <person name="Casaregola S."/>
            <person name="Despons L."/>
            <person name="Fairhead C."/>
            <person name="Giersberg M."/>
            <person name="Gierski P."/>
            <person name="Hahnel U."/>
            <person name="Hartmann A."/>
            <person name="Jankowska D."/>
            <person name="Jubin C."/>
            <person name="Jung P."/>
            <person name="Lafontaine I."/>
            <person name="Leh-Louis V."/>
            <person name="Lemaire M."/>
            <person name="Marcet-Houben M."/>
            <person name="Mascher M."/>
            <person name="Morel G."/>
            <person name="Richard G.-F."/>
            <person name="Riechen J."/>
            <person name="Sacerdot C."/>
            <person name="Sarkar A."/>
            <person name="Savel G."/>
            <person name="Schacherer J."/>
            <person name="Sherman D."/>
            <person name="Straub M.-L."/>
            <person name="Stein N."/>
            <person name="Thierry A."/>
            <person name="Trautwein-Schult A."/>
            <person name="Westhof E."/>
            <person name="Worch S."/>
            <person name="Dujon B."/>
            <person name="Souciet J.-L."/>
            <person name="Wincker P."/>
            <person name="Scholz U."/>
            <person name="Neuveglise N."/>
        </authorList>
    </citation>
    <scope>NUCLEOTIDE SEQUENCE</scope>
    <source>
        <strain evidence="6">LS3</strain>
    </source>
</reference>
<dbReference type="EMBL" id="HG937693">
    <property type="protein sequence ID" value="CDP34849.1"/>
    <property type="molecule type" value="Genomic_DNA"/>
</dbReference>
<dbReference type="AlphaFoldDB" id="A0A060T232"/>
<proteinExistence type="inferred from homology"/>
<evidence type="ECO:0000256" key="2">
    <source>
        <dbReference type="ARBA" id="ARBA00004173"/>
    </source>
</evidence>